<evidence type="ECO:0000256" key="1">
    <source>
        <dbReference type="ARBA" id="ARBA00023242"/>
    </source>
</evidence>
<dbReference type="AlphaFoldDB" id="A0AB34KWE1"/>
<dbReference type="GO" id="GO:0000981">
    <property type="term" value="F:DNA-binding transcription factor activity, RNA polymerase II-specific"/>
    <property type="evidence" value="ECO:0007669"/>
    <property type="project" value="InterPro"/>
</dbReference>
<dbReference type="CDD" id="cd12148">
    <property type="entry name" value="fungal_TF_MHR"/>
    <property type="match status" value="1"/>
</dbReference>
<dbReference type="GO" id="GO:0008270">
    <property type="term" value="F:zinc ion binding"/>
    <property type="evidence" value="ECO:0007669"/>
    <property type="project" value="InterPro"/>
</dbReference>
<feature type="domain" description="Zn(2)-C6 fungal-type" evidence="3">
    <location>
        <begin position="50"/>
        <end position="80"/>
    </location>
</feature>
<dbReference type="Proteomes" id="UP000803884">
    <property type="component" value="Unassembled WGS sequence"/>
</dbReference>
<name>A0AB34KWE1_9PEZI</name>
<dbReference type="PROSITE" id="PS50048">
    <property type="entry name" value="ZN2_CY6_FUNGAL_2"/>
    <property type="match status" value="1"/>
</dbReference>
<dbReference type="PROSITE" id="PS00463">
    <property type="entry name" value="ZN2_CY6_FUNGAL_1"/>
    <property type="match status" value="1"/>
</dbReference>
<keyword evidence="5" id="KW-1185">Reference proteome</keyword>
<gene>
    <name evidence="4" type="ORF">WHR41_02316</name>
</gene>
<protein>
    <recommendedName>
        <fullName evidence="3">Zn(2)-C6 fungal-type domain-containing protein</fullName>
    </recommendedName>
</protein>
<dbReference type="GeneID" id="96003760"/>
<accession>A0AB34KWE1</accession>
<feature type="compositionally biased region" description="Polar residues" evidence="2">
    <location>
        <begin position="32"/>
        <end position="42"/>
    </location>
</feature>
<dbReference type="InterPro" id="IPR001138">
    <property type="entry name" value="Zn2Cys6_DnaBD"/>
</dbReference>
<feature type="region of interest" description="Disordered" evidence="2">
    <location>
        <begin position="1"/>
        <end position="48"/>
    </location>
</feature>
<dbReference type="SMART" id="SM00066">
    <property type="entry name" value="GAL4"/>
    <property type="match status" value="1"/>
</dbReference>
<evidence type="ECO:0000259" key="3">
    <source>
        <dbReference type="PROSITE" id="PS50048"/>
    </source>
</evidence>
<keyword evidence="1" id="KW-0539">Nucleus</keyword>
<dbReference type="RefSeq" id="XP_069232245.1">
    <property type="nucleotide sequence ID" value="XM_069370922.1"/>
</dbReference>
<feature type="region of interest" description="Disordered" evidence="2">
    <location>
        <begin position="548"/>
        <end position="594"/>
    </location>
</feature>
<proteinExistence type="predicted"/>
<reference evidence="4 5" key="1">
    <citation type="journal article" date="2020" name="Microbiol. Resour. Announc.">
        <title>Draft Genome Sequence of a Cladosporium Species Isolated from the Mesophotic Ascidian Didemnum maculosum.</title>
        <authorList>
            <person name="Gioti A."/>
            <person name="Siaperas R."/>
            <person name="Nikolaivits E."/>
            <person name="Le Goff G."/>
            <person name="Ouazzani J."/>
            <person name="Kotoulas G."/>
            <person name="Topakas E."/>
        </authorList>
    </citation>
    <scope>NUCLEOTIDE SEQUENCE [LARGE SCALE GENOMIC DNA]</scope>
    <source>
        <strain evidence="4 5">TM138-S3</strain>
    </source>
</reference>
<dbReference type="GO" id="GO:0045944">
    <property type="term" value="P:positive regulation of transcription by RNA polymerase II"/>
    <property type="evidence" value="ECO:0007669"/>
    <property type="project" value="TreeGrafter"/>
</dbReference>
<dbReference type="PANTHER" id="PTHR47655:SF2">
    <property type="entry name" value="QUINIC ACID UTILIZATION ACTIVATOR"/>
    <property type="match status" value="1"/>
</dbReference>
<dbReference type="Pfam" id="PF00172">
    <property type="entry name" value="Zn_clus"/>
    <property type="match status" value="1"/>
</dbReference>
<evidence type="ECO:0000313" key="4">
    <source>
        <dbReference type="EMBL" id="KAL1589140.1"/>
    </source>
</evidence>
<sequence>MVDGSRSVPAEVNGQEPPNPRPSKRGRAASPANGTESQSTPAKRSRVSRACDQCRASREKCDGQKPICHTCDSQKRACTYDEPPKKRGIQPNYIRTLELTLAWLFQTVPETQTALSRSLPVVNGAAQRLIGSKDTTGAETLHQSWRSSLVCKQIDQMLSGSVVERGSVESIDPRLSSLLMDSDVSTAQPIPQAPLATGQPLHRQQSADQVTPTDIRRGHSLSTSVPSFEIPDLSANLASQGRTRKLVLPQNAWNLLEYYFAFTQSWLPMTEKHGILKTMYAYPTEGLSYEEGLASGEHAELWSLMALAAFQLSRANPTNNDFISLRNTARDLIPAEHTINKGAVQSKPADSYERGHIRALLVLTLLSISSHAWQSAWLEVGLAVRLTLYRLAQADRNTGDRADKPILQLAAFVIEHTVAHQLDLLPHMRSESIQGFNTLDEDGLEEWAPWTDPTSPLNGSAKAPSKAFSTFNALVHELRVADEFQTPGTNAKNLPRTVIALLDNACKKDHRTQPSKLAANLRSPETSHAAPLQGFHHQDLAGIANTLPSASQGHLDQPALTNQDLPRLPGASPADFLTIPTGPGDFNYSNSSNNAENPRLLSNAGWPGFGGQMDGQGGGDIFEELAMLDSVEPVGEHPQFMQNLGFGPDLDLAEFFGPDYQPSNPLLAYMQPPQGGNKPGGGLG</sequence>
<feature type="compositionally biased region" description="Polar residues" evidence="2">
    <location>
        <begin position="548"/>
        <end position="564"/>
    </location>
</feature>
<dbReference type="PANTHER" id="PTHR47655">
    <property type="entry name" value="QUINIC ACID UTILIZATION ACTIVATOR"/>
    <property type="match status" value="1"/>
</dbReference>
<evidence type="ECO:0000256" key="2">
    <source>
        <dbReference type="SAM" id="MobiDB-lite"/>
    </source>
</evidence>
<dbReference type="Gene3D" id="4.10.240.10">
    <property type="entry name" value="Zn(2)-C6 fungal-type DNA-binding domain"/>
    <property type="match status" value="1"/>
</dbReference>
<dbReference type="SUPFAM" id="SSF57701">
    <property type="entry name" value="Zn2/Cys6 DNA-binding domain"/>
    <property type="match status" value="1"/>
</dbReference>
<dbReference type="InterPro" id="IPR052783">
    <property type="entry name" value="Metabolic/Drug-Res_Regulator"/>
</dbReference>
<evidence type="ECO:0000313" key="5">
    <source>
        <dbReference type="Proteomes" id="UP000803884"/>
    </source>
</evidence>
<comment type="caution">
    <text evidence="4">The sequence shown here is derived from an EMBL/GenBank/DDBJ whole genome shotgun (WGS) entry which is preliminary data.</text>
</comment>
<dbReference type="InterPro" id="IPR036864">
    <property type="entry name" value="Zn2-C6_fun-type_DNA-bd_sf"/>
</dbReference>
<feature type="region of interest" description="Disordered" evidence="2">
    <location>
        <begin position="664"/>
        <end position="684"/>
    </location>
</feature>
<dbReference type="CDD" id="cd00067">
    <property type="entry name" value="GAL4"/>
    <property type="match status" value="1"/>
</dbReference>
<dbReference type="EMBL" id="JAAQHG020000005">
    <property type="protein sequence ID" value="KAL1589140.1"/>
    <property type="molecule type" value="Genomic_DNA"/>
</dbReference>
<organism evidence="4 5">
    <name type="scientific">Cladosporium halotolerans</name>
    <dbReference type="NCBI Taxonomy" id="1052096"/>
    <lineage>
        <taxon>Eukaryota</taxon>
        <taxon>Fungi</taxon>
        <taxon>Dikarya</taxon>
        <taxon>Ascomycota</taxon>
        <taxon>Pezizomycotina</taxon>
        <taxon>Dothideomycetes</taxon>
        <taxon>Dothideomycetidae</taxon>
        <taxon>Cladosporiales</taxon>
        <taxon>Cladosporiaceae</taxon>
        <taxon>Cladosporium</taxon>
    </lineage>
</organism>